<gene>
    <name evidence="1" type="ORF">CX676_16635</name>
</gene>
<keyword evidence="2" id="KW-1185">Reference proteome</keyword>
<evidence type="ECO:0000313" key="2">
    <source>
        <dbReference type="Proteomes" id="UP000234530"/>
    </source>
</evidence>
<sequence length="113" mass="12537">MNLDLHGCVGITAANMLCDYELVSPATFVASRNDAGNLVFKAIEMELLATVEIGRISQAGAAKHPFITEAFARMRADQFATHKHVVFDYDYLSQCGPEALETAFARSARRWRK</sequence>
<protein>
    <submittedName>
        <fullName evidence="1">Uncharacterized protein</fullName>
    </submittedName>
</protein>
<dbReference type="RefSeq" id="WP_101753555.1">
    <property type="nucleotide sequence ID" value="NZ_CP025430.1"/>
</dbReference>
<proteinExistence type="predicted"/>
<dbReference type="Proteomes" id="UP000234530">
    <property type="component" value="Chromosome"/>
</dbReference>
<name>A0A2H5F1Z0_9RHOB</name>
<dbReference type="AlphaFoldDB" id="A0A2H5F1Z0"/>
<organism evidence="1 2">
    <name type="scientific">Paracoccus zhejiangensis</name>
    <dbReference type="NCBI Taxonomy" id="1077935"/>
    <lineage>
        <taxon>Bacteria</taxon>
        <taxon>Pseudomonadati</taxon>
        <taxon>Pseudomonadota</taxon>
        <taxon>Alphaproteobacteria</taxon>
        <taxon>Rhodobacterales</taxon>
        <taxon>Paracoccaceae</taxon>
        <taxon>Paracoccus</taxon>
    </lineage>
</organism>
<dbReference type="EMBL" id="CP025430">
    <property type="protein sequence ID" value="AUH65579.1"/>
    <property type="molecule type" value="Genomic_DNA"/>
</dbReference>
<dbReference type="KEGG" id="pzh:CX676_16635"/>
<evidence type="ECO:0000313" key="1">
    <source>
        <dbReference type="EMBL" id="AUH65579.1"/>
    </source>
</evidence>
<dbReference type="OrthoDB" id="9896602at2"/>
<accession>A0A2H5F1Z0</accession>
<reference evidence="1 2" key="1">
    <citation type="journal article" date="2013" name="Antonie Van Leeuwenhoek">
        <title>Paracoccus zhejiangensis sp. nov., isolated from activated sludge in wastewater-treatment system.</title>
        <authorList>
            <person name="Wu Z.G."/>
            <person name="Zhang D.F."/>
            <person name="Liu Y.L."/>
            <person name="Wang F."/>
            <person name="Jiang X."/>
            <person name="Li C."/>
            <person name="Li S.P."/>
            <person name="Hong Q."/>
            <person name="Li W.J."/>
        </authorList>
    </citation>
    <scope>NUCLEOTIDE SEQUENCE [LARGE SCALE GENOMIC DNA]</scope>
    <source>
        <strain evidence="1 2">J6</strain>
    </source>
</reference>